<dbReference type="InterPro" id="IPR003018">
    <property type="entry name" value="GAF"/>
</dbReference>
<keyword evidence="7" id="KW-1185">Reference proteome</keyword>
<accession>A0ABY3VPM1</accession>
<dbReference type="InterPro" id="IPR012074">
    <property type="entry name" value="GAF_ANTAR"/>
</dbReference>
<evidence type="ECO:0000259" key="5">
    <source>
        <dbReference type="PROSITE" id="PS50921"/>
    </source>
</evidence>
<dbReference type="InterPro" id="IPR005561">
    <property type="entry name" value="ANTAR"/>
</dbReference>
<dbReference type="SMART" id="SM01012">
    <property type="entry name" value="ANTAR"/>
    <property type="match status" value="1"/>
</dbReference>
<protein>
    <submittedName>
        <fullName evidence="6">GAF and ANTAR domain-containing protein</fullName>
    </submittedName>
</protein>
<evidence type="ECO:0000256" key="2">
    <source>
        <dbReference type="ARBA" id="ARBA00022777"/>
    </source>
</evidence>
<dbReference type="Pfam" id="PF03861">
    <property type="entry name" value="ANTAR"/>
    <property type="match status" value="1"/>
</dbReference>
<evidence type="ECO:0000256" key="3">
    <source>
        <dbReference type="ARBA" id="ARBA00023015"/>
    </source>
</evidence>
<dbReference type="PIRSF" id="PIRSF036625">
    <property type="entry name" value="GAF_ANTAR"/>
    <property type="match status" value="1"/>
</dbReference>
<dbReference type="EMBL" id="CP092488">
    <property type="protein sequence ID" value="UMB69453.1"/>
    <property type="molecule type" value="Genomic_DNA"/>
</dbReference>
<evidence type="ECO:0000256" key="4">
    <source>
        <dbReference type="ARBA" id="ARBA00023163"/>
    </source>
</evidence>
<keyword evidence="2" id="KW-0418">Kinase</keyword>
<evidence type="ECO:0000313" key="6">
    <source>
        <dbReference type="EMBL" id="UMB69453.1"/>
    </source>
</evidence>
<evidence type="ECO:0000313" key="7">
    <source>
        <dbReference type="Proteomes" id="UP001055336"/>
    </source>
</evidence>
<keyword evidence="3" id="KW-0805">Transcription regulation</keyword>
<keyword evidence="1" id="KW-0808">Transferase</keyword>
<evidence type="ECO:0000256" key="1">
    <source>
        <dbReference type="ARBA" id="ARBA00022679"/>
    </source>
</evidence>
<name>A0ABY3VPM1_9MYCO</name>
<reference evidence="6" key="1">
    <citation type="submission" date="2022-08" db="EMBL/GenBank/DDBJ databases">
        <title>Whole genome sequencing of non-tuberculosis mycobacteria type-strains.</title>
        <authorList>
            <person name="Igarashi Y."/>
            <person name="Osugi A."/>
            <person name="Mitarai S."/>
        </authorList>
    </citation>
    <scope>NUCLEOTIDE SEQUENCE</scope>
    <source>
        <strain evidence="6">DSM 45127</strain>
    </source>
</reference>
<gene>
    <name evidence="6" type="ORF">MKK62_24465</name>
</gene>
<keyword evidence="4" id="KW-0804">Transcription</keyword>
<dbReference type="Proteomes" id="UP001055336">
    <property type="component" value="Chromosome"/>
</dbReference>
<sequence>MNSDFAPRLDLEMSEFVRGLQQRQKLVVKEVLDDLAAGAVRFLPSAQHAGITLAVRGRISTETCTGPFPAVLDEIQAECGAGPCLSAAKNDDVVRVDDIANDPRWPTYSRAVVERTPIRSVLSMALVSDSPGVSALNIYAEKPSAFDVGITEVALSYAAYTAMAWTPVRRDHQFHQALQSRDIIGQAKGMIMERFRIDAAQAFELLKRLSQSSNTPLFTVAAELVEAERLEFTDTERQP</sequence>
<dbReference type="Pfam" id="PF13185">
    <property type="entry name" value="GAF_2"/>
    <property type="match status" value="1"/>
</dbReference>
<dbReference type="SUPFAM" id="SSF52172">
    <property type="entry name" value="CheY-like"/>
    <property type="match status" value="1"/>
</dbReference>
<dbReference type="InterPro" id="IPR036388">
    <property type="entry name" value="WH-like_DNA-bd_sf"/>
</dbReference>
<dbReference type="InterPro" id="IPR029016">
    <property type="entry name" value="GAF-like_dom_sf"/>
</dbReference>
<dbReference type="SUPFAM" id="SSF55781">
    <property type="entry name" value="GAF domain-like"/>
    <property type="match status" value="1"/>
</dbReference>
<dbReference type="Gene3D" id="1.10.10.10">
    <property type="entry name" value="Winged helix-like DNA-binding domain superfamily/Winged helix DNA-binding domain"/>
    <property type="match status" value="1"/>
</dbReference>
<dbReference type="Gene3D" id="3.30.450.40">
    <property type="match status" value="1"/>
</dbReference>
<organism evidence="6 7">
    <name type="scientific">Mycobacterium paraterrae</name>
    <dbReference type="NCBI Taxonomy" id="577492"/>
    <lineage>
        <taxon>Bacteria</taxon>
        <taxon>Bacillati</taxon>
        <taxon>Actinomycetota</taxon>
        <taxon>Actinomycetes</taxon>
        <taxon>Mycobacteriales</taxon>
        <taxon>Mycobacteriaceae</taxon>
        <taxon>Mycobacterium</taxon>
    </lineage>
</organism>
<proteinExistence type="predicted"/>
<feature type="domain" description="ANTAR" evidence="5">
    <location>
        <begin position="164"/>
        <end position="225"/>
    </location>
</feature>
<dbReference type="InterPro" id="IPR011006">
    <property type="entry name" value="CheY-like_superfamily"/>
</dbReference>
<dbReference type="RefSeq" id="WP_240261186.1">
    <property type="nucleotide sequence ID" value="NZ_CP092488.2"/>
</dbReference>
<dbReference type="PROSITE" id="PS50921">
    <property type="entry name" value="ANTAR"/>
    <property type="match status" value="1"/>
</dbReference>